<accession>A0ABW5WTY1</accession>
<sequence length="122" mass="14773">MGLDIRLYLLDTHTSEHVEYSRYRNFNALYGYFHRKCGIDNLVKIYLNRDTIDELYLILNEIKYNSLKSDVLLPSFDGPLFGSLEYDKIYKNHVRQAASDFYHAKFLDYSRYRLYIIAHWHY</sequence>
<dbReference type="Proteomes" id="UP001597519">
    <property type="component" value="Unassembled WGS sequence"/>
</dbReference>
<evidence type="ECO:0000313" key="2">
    <source>
        <dbReference type="Proteomes" id="UP001597519"/>
    </source>
</evidence>
<organism evidence="1 2">
    <name type="scientific">Corticicoccus populi</name>
    <dbReference type="NCBI Taxonomy" id="1812821"/>
    <lineage>
        <taxon>Bacteria</taxon>
        <taxon>Bacillati</taxon>
        <taxon>Bacillota</taxon>
        <taxon>Bacilli</taxon>
        <taxon>Bacillales</taxon>
        <taxon>Staphylococcaceae</taxon>
        <taxon>Corticicoccus</taxon>
    </lineage>
</organism>
<proteinExistence type="predicted"/>
<gene>
    <name evidence="1" type="ORF">ACFSX4_04400</name>
</gene>
<evidence type="ECO:0000313" key="1">
    <source>
        <dbReference type="EMBL" id="MFD2829698.1"/>
    </source>
</evidence>
<protein>
    <submittedName>
        <fullName evidence="1">Uncharacterized protein</fullName>
    </submittedName>
</protein>
<keyword evidence="2" id="KW-1185">Reference proteome</keyword>
<name>A0ABW5WTY1_9STAP</name>
<comment type="caution">
    <text evidence="1">The sequence shown here is derived from an EMBL/GenBank/DDBJ whole genome shotgun (WGS) entry which is preliminary data.</text>
</comment>
<dbReference type="EMBL" id="JBHUOQ010000001">
    <property type="protein sequence ID" value="MFD2829698.1"/>
    <property type="molecule type" value="Genomic_DNA"/>
</dbReference>
<reference evidence="2" key="1">
    <citation type="journal article" date="2019" name="Int. J. Syst. Evol. Microbiol.">
        <title>The Global Catalogue of Microorganisms (GCM) 10K type strain sequencing project: providing services to taxonomists for standard genome sequencing and annotation.</title>
        <authorList>
            <consortium name="The Broad Institute Genomics Platform"/>
            <consortium name="The Broad Institute Genome Sequencing Center for Infectious Disease"/>
            <person name="Wu L."/>
            <person name="Ma J."/>
        </authorList>
    </citation>
    <scope>NUCLEOTIDE SEQUENCE [LARGE SCALE GENOMIC DNA]</scope>
    <source>
        <strain evidence="2">KCTC 33575</strain>
    </source>
</reference>
<dbReference type="RefSeq" id="WP_377771933.1">
    <property type="nucleotide sequence ID" value="NZ_JBHUOQ010000001.1"/>
</dbReference>